<dbReference type="GO" id="GO:0005737">
    <property type="term" value="C:cytoplasm"/>
    <property type="evidence" value="ECO:0000318"/>
    <property type="project" value="GO_Central"/>
</dbReference>
<dbReference type="GO" id="GO:0006606">
    <property type="term" value="P:protein import into nucleus"/>
    <property type="evidence" value="ECO:0000318"/>
    <property type="project" value="GO_Central"/>
</dbReference>
<dbReference type="RefSeq" id="XP_001323881.1">
    <property type="nucleotide sequence ID" value="XM_001323846.1"/>
</dbReference>
<accession>A2E6R4</accession>
<dbReference type="SUPFAM" id="SSF48371">
    <property type="entry name" value="ARM repeat"/>
    <property type="match status" value="1"/>
</dbReference>
<dbReference type="EMBL" id="DS113315">
    <property type="protein sequence ID" value="EAY11658.1"/>
    <property type="molecule type" value="Genomic_DNA"/>
</dbReference>
<reference evidence="2" key="1">
    <citation type="submission" date="2006-10" db="EMBL/GenBank/DDBJ databases">
        <authorList>
            <person name="Amadeo P."/>
            <person name="Zhao Q."/>
            <person name="Wortman J."/>
            <person name="Fraser-Liggett C."/>
            <person name="Carlton J."/>
        </authorList>
    </citation>
    <scope>NUCLEOTIDE SEQUENCE</scope>
    <source>
        <strain evidence="2">G3</strain>
    </source>
</reference>
<dbReference type="Gene3D" id="1.25.10.10">
    <property type="entry name" value="Leucine-rich Repeat Variant"/>
    <property type="match status" value="1"/>
</dbReference>
<dbReference type="InterPro" id="IPR011989">
    <property type="entry name" value="ARM-like"/>
</dbReference>
<dbReference type="InParanoid" id="A2E6R4"/>
<gene>
    <name evidence="2" type="ORF">TVAG_158850</name>
</gene>
<reference evidence="2" key="2">
    <citation type="journal article" date="2007" name="Science">
        <title>Draft genome sequence of the sexually transmitted pathogen Trichomonas vaginalis.</title>
        <authorList>
            <person name="Carlton J.M."/>
            <person name="Hirt R.P."/>
            <person name="Silva J.C."/>
            <person name="Delcher A.L."/>
            <person name="Schatz M."/>
            <person name="Zhao Q."/>
            <person name="Wortman J.R."/>
            <person name="Bidwell S.L."/>
            <person name="Alsmark U.C.M."/>
            <person name="Besteiro S."/>
            <person name="Sicheritz-Ponten T."/>
            <person name="Noel C.J."/>
            <person name="Dacks J.B."/>
            <person name="Foster P.G."/>
            <person name="Simillion C."/>
            <person name="Van de Peer Y."/>
            <person name="Miranda-Saavedra D."/>
            <person name="Barton G.J."/>
            <person name="Westrop G.D."/>
            <person name="Mueller S."/>
            <person name="Dessi D."/>
            <person name="Fiori P.L."/>
            <person name="Ren Q."/>
            <person name="Paulsen I."/>
            <person name="Zhang H."/>
            <person name="Bastida-Corcuera F.D."/>
            <person name="Simoes-Barbosa A."/>
            <person name="Brown M.T."/>
            <person name="Hayes R.D."/>
            <person name="Mukherjee M."/>
            <person name="Okumura C.Y."/>
            <person name="Schneider R."/>
            <person name="Smith A.J."/>
            <person name="Vanacova S."/>
            <person name="Villalvazo M."/>
            <person name="Haas B.J."/>
            <person name="Pertea M."/>
            <person name="Feldblyum T.V."/>
            <person name="Utterback T.R."/>
            <person name="Shu C.L."/>
            <person name="Osoegawa K."/>
            <person name="de Jong P.J."/>
            <person name="Hrdy I."/>
            <person name="Horvathova L."/>
            <person name="Zubacova Z."/>
            <person name="Dolezal P."/>
            <person name="Malik S.B."/>
            <person name="Logsdon J.M. Jr."/>
            <person name="Henze K."/>
            <person name="Gupta A."/>
            <person name="Wang C.C."/>
            <person name="Dunne R.L."/>
            <person name="Upcroft J.A."/>
            <person name="Upcroft P."/>
            <person name="White O."/>
            <person name="Salzberg S.L."/>
            <person name="Tang P."/>
            <person name="Chiu C.-H."/>
            <person name="Lee Y.-S."/>
            <person name="Embley T.M."/>
            <person name="Coombs G.H."/>
            <person name="Mottram J.C."/>
            <person name="Tachezy J."/>
            <person name="Fraser-Liggett C.M."/>
            <person name="Johnson P.J."/>
        </authorList>
    </citation>
    <scope>NUCLEOTIDE SEQUENCE [LARGE SCALE GENOMIC DNA]</scope>
    <source>
        <strain evidence="2">G3</strain>
    </source>
</reference>
<feature type="repeat" description="HEAT" evidence="1">
    <location>
        <begin position="566"/>
        <end position="606"/>
    </location>
</feature>
<evidence type="ECO:0008006" key="4">
    <source>
        <dbReference type="Google" id="ProtNLM"/>
    </source>
</evidence>
<evidence type="ECO:0000313" key="3">
    <source>
        <dbReference type="Proteomes" id="UP000001542"/>
    </source>
</evidence>
<dbReference type="SMR" id="A2E6R4"/>
<dbReference type="InterPro" id="IPR021133">
    <property type="entry name" value="HEAT_type_2"/>
</dbReference>
<dbReference type="VEuPathDB" id="TrichDB:TVAGG3_0779350"/>
<dbReference type="GO" id="GO:0061608">
    <property type="term" value="F:nuclear import signal receptor activity"/>
    <property type="evidence" value="ECO:0000318"/>
    <property type="project" value="GO_Central"/>
</dbReference>
<sequence length="975" mass="109093">MDNFEHLAAEIQQTIDALIHNPANSSESVLRLNEIKQNFSSALAAFCILLTKQYQPFHILTQIRDIVSKKWIEIDDDIKQFAKSSLLSSFPKIISNSTNAASLINILVTISKFSSGQWEELNEMILSLQENVPIFITFIAEMIFAKQFDFILFNQDTILPITLSGLNYSTWETRIQAMSVVGFLVGTLEDPSLISEQIGIIIQFLAQSTSLNEDDFMKLWNEFKNIAELLLIEHDQQVEIVNIAYQAASSFEGSSQAMSAPISAIMSYLPNLDLEIIAQILDLLFVIAVKQLNDEEALPTDILDPFSIASDYYPADDYYNFLKGKMESADITDPSQFGVFIVAFCILNSVFDKLVSKFKSDFSYYIEIFKQSNETGNTLLLTCVCDMINNFNSSFETILVQNNLFLDITIPLICNEDKTLQTSAVNAVFNALDNVYRPIYGIFQKLWEINSLVPPNILGQYMRLLGKSIESEKRVDPELYNDLLPTLSSWFTNDDSSIIIGAISIAMILVSFDEYTHEQLLQPLAEATLNAVVNKDDEELNKIGYNCVAVLCKILKSNAIQYIEPIIPLIVQAASEEETPLFIRTQAAQTLCELANATNSEELINDCSILLAHSMNSDAKLINIFFNLLPLCSTFISGEEFLSFISKACTAIKCTANEDLITEGLIGLMKTFQNFGKLQKLNSLQKITNSEILNATQICCQFINEYINGNWEFQGGKHPLDDLDTDMITTICQLIGELFYSVCDEQTPILEFIVALLTIEDMEIVDAAIGVVAAALNSEINVAGLYEQFVNIAGQLFNDDLDIDMIQNETFFLDSLLMKGVITNDFFNDKINVIQAWIHRCSTDEENNPDALTTIVHLIWDIVLSGNGNYISIMNQTFQHFPPSDVNDLPEFIDILLQMLSNTDIIANSKNGLAGCVVRLLSMPELQLTSVGITNEQISDIIQSSKSNIGYEILNLETSKLDNPIGSHRASSLLQ</sequence>
<dbReference type="InterPro" id="IPR016024">
    <property type="entry name" value="ARM-type_fold"/>
</dbReference>
<evidence type="ECO:0000256" key="1">
    <source>
        <dbReference type="PROSITE-ProRule" id="PRU00103"/>
    </source>
</evidence>
<organism evidence="2 3">
    <name type="scientific">Trichomonas vaginalis (strain ATCC PRA-98 / G3)</name>
    <dbReference type="NCBI Taxonomy" id="412133"/>
    <lineage>
        <taxon>Eukaryota</taxon>
        <taxon>Metamonada</taxon>
        <taxon>Parabasalia</taxon>
        <taxon>Trichomonadida</taxon>
        <taxon>Trichomonadidae</taxon>
        <taxon>Trichomonas</taxon>
    </lineage>
</organism>
<dbReference type="PROSITE" id="PS50077">
    <property type="entry name" value="HEAT_REPEAT"/>
    <property type="match status" value="1"/>
</dbReference>
<dbReference type="GO" id="GO:0008139">
    <property type="term" value="F:nuclear localization sequence binding"/>
    <property type="evidence" value="ECO:0000318"/>
    <property type="project" value="GO_Central"/>
</dbReference>
<proteinExistence type="predicted"/>
<dbReference type="OrthoDB" id="10691126at2759"/>
<protein>
    <recommendedName>
        <fullName evidence="4">Importin N-terminal domain-containing protein</fullName>
    </recommendedName>
</protein>
<dbReference type="Proteomes" id="UP000001542">
    <property type="component" value="Unassembled WGS sequence"/>
</dbReference>
<name>A2E6R4_TRIV3</name>
<dbReference type="KEGG" id="tva:4769612"/>
<dbReference type="VEuPathDB" id="TrichDB:TVAG_158850"/>
<dbReference type="GO" id="GO:0005634">
    <property type="term" value="C:nucleus"/>
    <property type="evidence" value="ECO:0000318"/>
    <property type="project" value="GO_Central"/>
</dbReference>
<dbReference type="AlphaFoldDB" id="A2E6R4"/>
<keyword evidence="3" id="KW-1185">Reference proteome</keyword>
<evidence type="ECO:0000313" key="2">
    <source>
        <dbReference type="EMBL" id="EAY11658.1"/>
    </source>
</evidence>